<dbReference type="InterPro" id="IPR036282">
    <property type="entry name" value="Glutathione-S-Trfase_C_sf"/>
</dbReference>
<dbReference type="InterPro" id="IPR036249">
    <property type="entry name" value="Thioredoxin-like_sf"/>
</dbReference>
<dbReference type="InterPro" id="IPR004045">
    <property type="entry name" value="Glutathione_S-Trfase_N"/>
</dbReference>
<accession>M2TIN1</accession>
<dbReference type="GO" id="GO:0009636">
    <property type="term" value="P:response to toxic substance"/>
    <property type="evidence" value="ECO:0007669"/>
    <property type="project" value="UniProtKB-ARBA"/>
</dbReference>
<dbReference type="OMA" id="WASVEQN"/>
<dbReference type="PROSITE" id="PS50404">
    <property type="entry name" value="GST_NTER"/>
    <property type="match status" value="1"/>
</dbReference>
<dbReference type="eggNOG" id="KOG0867">
    <property type="taxonomic scope" value="Eukaryota"/>
</dbReference>
<dbReference type="GeneID" id="19130083"/>
<dbReference type="SUPFAM" id="SSF47616">
    <property type="entry name" value="GST C-terminal domain-like"/>
    <property type="match status" value="1"/>
</dbReference>
<dbReference type="RefSeq" id="XP_007696130.1">
    <property type="nucleotide sequence ID" value="XM_007697940.1"/>
</dbReference>
<dbReference type="GO" id="GO:0004364">
    <property type="term" value="F:glutathione transferase activity"/>
    <property type="evidence" value="ECO:0007669"/>
    <property type="project" value="UniProtKB-EC"/>
</dbReference>
<dbReference type="PANTHER" id="PTHR43900">
    <property type="entry name" value="GLUTATHIONE S-TRANSFERASE RHO"/>
    <property type="match status" value="1"/>
</dbReference>
<organism evidence="7 8">
    <name type="scientific">Cochliobolus sativus (strain ND90Pr / ATCC 201652)</name>
    <name type="common">Common root rot and spot blotch fungus</name>
    <name type="synonym">Bipolaris sorokiniana</name>
    <dbReference type="NCBI Taxonomy" id="665912"/>
    <lineage>
        <taxon>Eukaryota</taxon>
        <taxon>Fungi</taxon>
        <taxon>Dikarya</taxon>
        <taxon>Ascomycota</taxon>
        <taxon>Pezizomycotina</taxon>
        <taxon>Dothideomycetes</taxon>
        <taxon>Pleosporomycetidae</taxon>
        <taxon>Pleosporales</taxon>
        <taxon>Pleosporineae</taxon>
        <taxon>Pleosporaceae</taxon>
        <taxon>Bipolaris</taxon>
    </lineage>
</organism>
<dbReference type="OrthoDB" id="249703at2759"/>
<dbReference type="SUPFAM" id="SSF52833">
    <property type="entry name" value="Thioredoxin-like"/>
    <property type="match status" value="1"/>
</dbReference>
<evidence type="ECO:0000256" key="3">
    <source>
        <dbReference type="ARBA" id="ARBA00022679"/>
    </source>
</evidence>
<dbReference type="PANTHER" id="PTHR43900:SF3">
    <property type="entry name" value="GLUTATHIONE S-TRANSFERASE RHO"/>
    <property type="match status" value="1"/>
</dbReference>
<dbReference type="InterPro" id="IPR004046">
    <property type="entry name" value="GST_C"/>
</dbReference>
<dbReference type="PROSITE" id="PS50405">
    <property type="entry name" value="GST_CTER"/>
    <property type="match status" value="1"/>
</dbReference>
<dbReference type="EC" id="2.5.1.18" evidence="2"/>
<comment type="similarity">
    <text evidence="1">Belongs to the GST superfamily. Phi family.</text>
</comment>
<dbReference type="Gene3D" id="3.40.30.10">
    <property type="entry name" value="Glutaredoxin"/>
    <property type="match status" value="1"/>
</dbReference>
<evidence type="ECO:0000256" key="4">
    <source>
        <dbReference type="ARBA" id="ARBA00047960"/>
    </source>
</evidence>
<proteinExistence type="inferred from homology"/>
<keyword evidence="8" id="KW-1185">Reference proteome</keyword>
<reference evidence="8" key="2">
    <citation type="journal article" date="2013" name="PLoS Genet.">
        <title>Comparative genome structure, secondary metabolite, and effector coding capacity across Cochliobolus pathogens.</title>
        <authorList>
            <person name="Condon B.J."/>
            <person name="Leng Y."/>
            <person name="Wu D."/>
            <person name="Bushley K.E."/>
            <person name="Ohm R.A."/>
            <person name="Otillar R."/>
            <person name="Martin J."/>
            <person name="Schackwitz W."/>
            <person name="Grimwood J."/>
            <person name="MohdZainudin N."/>
            <person name="Xue C."/>
            <person name="Wang R."/>
            <person name="Manning V.A."/>
            <person name="Dhillon B."/>
            <person name="Tu Z.J."/>
            <person name="Steffenson B.J."/>
            <person name="Salamov A."/>
            <person name="Sun H."/>
            <person name="Lowry S."/>
            <person name="LaButti K."/>
            <person name="Han J."/>
            <person name="Copeland A."/>
            <person name="Lindquist E."/>
            <person name="Barry K."/>
            <person name="Schmutz J."/>
            <person name="Baker S.E."/>
            <person name="Ciuffetti L.M."/>
            <person name="Grigoriev I.V."/>
            <person name="Zhong S."/>
            <person name="Turgeon B.G."/>
        </authorList>
    </citation>
    <scope>NUCLEOTIDE SEQUENCE [LARGE SCALE GENOMIC DNA]</scope>
    <source>
        <strain evidence="8">ND90Pr / ATCC 201652</strain>
    </source>
</reference>
<dbReference type="InterPro" id="IPR010987">
    <property type="entry name" value="Glutathione-S-Trfase_C-like"/>
</dbReference>
<dbReference type="SFLD" id="SFLDS00019">
    <property type="entry name" value="Glutathione_Transferase_(cytos"/>
    <property type="match status" value="1"/>
</dbReference>
<dbReference type="Pfam" id="PF02798">
    <property type="entry name" value="GST_N"/>
    <property type="match status" value="1"/>
</dbReference>
<protein>
    <recommendedName>
        <fullName evidence="2">glutathione transferase</fullName>
        <ecNumber evidence="2">2.5.1.18</ecNumber>
    </recommendedName>
</protein>
<evidence type="ECO:0000256" key="2">
    <source>
        <dbReference type="ARBA" id="ARBA00012452"/>
    </source>
</evidence>
<dbReference type="STRING" id="665912.M2TIN1"/>
<evidence type="ECO:0000313" key="7">
    <source>
        <dbReference type="EMBL" id="EMD68562.1"/>
    </source>
</evidence>
<reference evidence="7 8" key="1">
    <citation type="journal article" date="2012" name="PLoS Pathog.">
        <title>Diverse lifestyles and strategies of plant pathogenesis encoded in the genomes of eighteen Dothideomycetes fungi.</title>
        <authorList>
            <person name="Ohm R.A."/>
            <person name="Feau N."/>
            <person name="Henrissat B."/>
            <person name="Schoch C.L."/>
            <person name="Horwitz B.A."/>
            <person name="Barry K.W."/>
            <person name="Condon B.J."/>
            <person name="Copeland A.C."/>
            <person name="Dhillon B."/>
            <person name="Glaser F."/>
            <person name="Hesse C.N."/>
            <person name="Kosti I."/>
            <person name="LaButti K."/>
            <person name="Lindquist E.A."/>
            <person name="Lucas S."/>
            <person name="Salamov A.A."/>
            <person name="Bradshaw R.E."/>
            <person name="Ciuffetti L."/>
            <person name="Hamelin R.C."/>
            <person name="Kema G.H.J."/>
            <person name="Lawrence C."/>
            <person name="Scott J.A."/>
            <person name="Spatafora J.W."/>
            <person name="Turgeon B.G."/>
            <person name="de Wit P.J.G.M."/>
            <person name="Zhong S."/>
            <person name="Goodwin S.B."/>
            <person name="Grigoriev I.V."/>
        </authorList>
    </citation>
    <scope>NUCLEOTIDE SEQUENCE [LARGE SCALE GENOMIC DNA]</scope>
    <source>
        <strain evidence="8">ND90Pr / ATCC 201652</strain>
    </source>
</reference>
<evidence type="ECO:0000313" key="8">
    <source>
        <dbReference type="Proteomes" id="UP000016934"/>
    </source>
</evidence>
<name>M2TIN1_COCSN</name>
<comment type="catalytic activity">
    <reaction evidence="4">
        <text>RX + glutathione = an S-substituted glutathione + a halide anion + H(+)</text>
        <dbReference type="Rhea" id="RHEA:16437"/>
        <dbReference type="ChEBI" id="CHEBI:15378"/>
        <dbReference type="ChEBI" id="CHEBI:16042"/>
        <dbReference type="ChEBI" id="CHEBI:17792"/>
        <dbReference type="ChEBI" id="CHEBI:57925"/>
        <dbReference type="ChEBI" id="CHEBI:90779"/>
        <dbReference type="EC" id="2.5.1.18"/>
    </reaction>
</comment>
<dbReference type="GO" id="GO:0043295">
    <property type="term" value="F:glutathione binding"/>
    <property type="evidence" value="ECO:0007669"/>
    <property type="project" value="TreeGrafter"/>
</dbReference>
<dbReference type="EMBL" id="KB445638">
    <property type="protein sequence ID" value="EMD68562.1"/>
    <property type="molecule type" value="Genomic_DNA"/>
</dbReference>
<dbReference type="SFLD" id="SFLDG00358">
    <property type="entry name" value="Main_(cytGST)"/>
    <property type="match status" value="1"/>
</dbReference>
<dbReference type="GO" id="GO:0006749">
    <property type="term" value="P:glutathione metabolic process"/>
    <property type="evidence" value="ECO:0007669"/>
    <property type="project" value="TreeGrafter"/>
</dbReference>
<evidence type="ECO:0000259" key="6">
    <source>
        <dbReference type="PROSITE" id="PS50405"/>
    </source>
</evidence>
<dbReference type="Gene3D" id="1.20.1050.10">
    <property type="match status" value="1"/>
</dbReference>
<keyword evidence="3" id="KW-0808">Transferase</keyword>
<dbReference type="GO" id="GO:0005737">
    <property type="term" value="C:cytoplasm"/>
    <property type="evidence" value="ECO:0007669"/>
    <property type="project" value="TreeGrafter"/>
</dbReference>
<dbReference type="FunFam" id="1.20.1050.10:FF:000004">
    <property type="entry name" value="Glutathione S-transferase F2"/>
    <property type="match status" value="1"/>
</dbReference>
<dbReference type="KEGG" id="bsc:COCSADRAFT_109195"/>
<dbReference type="Pfam" id="PF00043">
    <property type="entry name" value="GST_C"/>
    <property type="match status" value="1"/>
</dbReference>
<dbReference type="Proteomes" id="UP000016934">
    <property type="component" value="Unassembled WGS sequence"/>
</dbReference>
<feature type="domain" description="GST N-terminal" evidence="5">
    <location>
        <begin position="1"/>
        <end position="83"/>
    </location>
</feature>
<dbReference type="AlphaFoldDB" id="M2TIN1"/>
<sequence length="211" mass="23939">MSFTLTGIAQSICTLRPLLVLAEKGVEDFTLHAPNIAGGEHKTELHLKKHPFGQIPILEDNGFVLFESRAISRFLAQKFANQGTPLLPSLRDEKAWALFEQWASVEQNNFDPFAQEIFRQKKIRPMFGQPVDEAALENARKSLAEKLDVFDSILAKQDYMGGTNFSLVDIFYMPLTGKLFEVNEGNLIESRPNVQAWWDRVSARNSWKNLA</sequence>
<evidence type="ECO:0000256" key="1">
    <source>
        <dbReference type="ARBA" id="ARBA00010128"/>
    </source>
</evidence>
<dbReference type="HOGENOM" id="CLU_011226_5_1_1"/>
<evidence type="ECO:0000259" key="5">
    <source>
        <dbReference type="PROSITE" id="PS50404"/>
    </source>
</evidence>
<dbReference type="InterPro" id="IPR040079">
    <property type="entry name" value="Glutathione_S-Trfase"/>
</dbReference>
<feature type="domain" description="GST C-terminal" evidence="6">
    <location>
        <begin position="92"/>
        <end position="211"/>
    </location>
</feature>
<gene>
    <name evidence="7" type="ORF">COCSADRAFT_109195</name>
</gene>